<evidence type="ECO:0000313" key="12">
    <source>
        <dbReference type="Proteomes" id="UP000192790"/>
    </source>
</evidence>
<dbReference type="InterPro" id="IPR036286">
    <property type="entry name" value="LexA/Signal_pep-like_sf"/>
</dbReference>
<feature type="transmembrane region" description="Helical" evidence="8">
    <location>
        <begin position="26"/>
        <end position="45"/>
    </location>
</feature>
<keyword evidence="8" id="KW-0812">Transmembrane</keyword>
<evidence type="ECO:0000256" key="3">
    <source>
        <dbReference type="ARBA" id="ARBA00009370"/>
    </source>
</evidence>
<dbReference type="SUPFAM" id="SSF51306">
    <property type="entry name" value="LexA/Signal peptidase"/>
    <property type="match status" value="1"/>
</dbReference>
<dbReference type="NCBIfam" id="TIGR02227">
    <property type="entry name" value="sigpep_I_bact"/>
    <property type="match status" value="1"/>
</dbReference>
<sequence length="191" mass="21159">MSPRYDRPGTGRKGESSSRSGELYELLQSFVLLLIFIILVFTFLGRVTEVVGISMVPTLRGGDRLWVSGMGYHPARGDVVVLTRFDFMDEALVKRVIAVGGQTVDIDYVQGTVSVDGVVLDEPYINGRMLEPGYNNISSITVPEGSVFVMGDNRNESMDSRYMELSVVDERCILGHAVMVLFPFNRIGIVK</sequence>
<dbReference type="AlphaFoldDB" id="A0A1W2BQC4"/>
<dbReference type="PROSITE" id="PS00760">
    <property type="entry name" value="SPASE_I_2"/>
    <property type="match status" value="1"/>
</dbReference>
<keyword evidence="6 8" id="KW-0378">Hydrolase</keyword>
<keyword evidence="5 8" id="KW-0645">Protease</keyword>
<protein>
    <recommendedName>
        <fullName evidence="4 8">Signal peptidase I</fullName>
        <ecNumber evidence="4 8">3.4.21.89</ecNumber>
    </recommendedName>
</protein>
<dbReference type="GO" id="GO:0009003">
    <property type="term" value="F:signal peptidase activity"/>
    <property type="evidence" value="ECO:0007669"/>
    <property type="project" value="UniProtKB-EC"/>
</dbReference>
<dbReference type="Pfam" id="PF10502">
    <property type="entry name" value="Peptidase_S26"/>
    <property type="match status" value="1"/>
</dbReference>
<evidence type="ECO:0000256" key="5">
    <source>
        <dbReference type="ARBA" id="ARBA00022670"/>
    </source>
</evidence>
<dbReference type="InterPro" id="IPR019533">
    <property type="entry name" value="Peptidase_S26"/>
</dbReference>
<dbReference type="GO" id="GO:0006465">
    <property type="term" value="P:signal peptide processing"/>
    <property type="evidence" value="ECO:0007669"/>
    <property type="project" value="InterPro"/>
</dbReference>
<keyword evidence="8" id="KW-0472">Membrane</keyword>
<keyword evidence="8" id="KW-1133">Transmembrane helix</keyword>
<evidence type="ECO:0000256" key="8">
    <source>
        <dbReference type="RuleBase" id="RU003993"/>
    </source>
</evidence>
<dbReference type="InterPro" id="IPR019757">
    <property type="entry name" value="Pept_S26A_signal_pept_1_Lys-AS"/>
</dbReference>
<dbReference type="Gene3D" id="2.10.109.10">
    <property type="entry name" value="Umud Fragment, subunit A"/>
    <property type="match status" value="1"/>
</dbReference>
<dbReference type="RefSeq" id="WP_242942835.1">
    <property type="nucleotide sequence ID" value="NZ_FWXW01000006.1"/>
</dbReference>
<evidence type="ECO:0000259" key="10">
    <source>
        <dbReference type="Pfam" id="PF10502"/>
    </source>
</evidence>
<evidence type="ECO:0000256" key="2">
    <source>
        <dbReference type="ARBA" id="ARBA00004401"/>
    </source>
</evidence>
<dbReference type="CDD" id="cd06530">
    <property type="entry name" value="S26_SPase_I"/>
    <property type="match status" value="1"/>
</dbReference>
<dbReference type="PROSITE" id="PS00761">
    <property type="entry name" value="SPASE_I_3"/>
    <property type="match status" value="1"/>
</dbReference>
<dbReference type="PANTHER" id="PTHR43390:SF1">
    <property type="entry name" value="CHLOROPLAST PROCESSING PEPTIDASE"/>
    <property type="match status" value="1"/>
</dbReference>
<evidence type="ECO:0000256" key="4">
    <source>
        <dbReference type="ARBA" id="ARBA00013208"/>
    </source>
</evidence>
<evidence type="ECO:0000256" key="1">
    <source>
        <dbReference type="ARBA" id="ARBA00000677"/>
    </source>
</evidence>
<dbReference type="PANTHER" id="PTHR43390">
    <property type="entry name" value="SIGNAL PEPTIDASE I"/>
    <property type="match status" value="1"/>
</dbReference>
<dbReference type="PRINTS" id="PR00727">
    <property type="entry name" value="LEADERPTASE"/>
</dbReference>
<dbReference type="PROSITE" id="PS00501">
    <property type="entry name" value="SPASE_I_1"/>
    <property type="match status" value="1"/>
</dbReference>
<comment type="subcellular location">
    <subcellularLocation>
        <location evidence="2">Cell membrane</location>
        <topology evidence="2">Single-pass type II membrane protein</topology>
    </subcellularLocation>
    <subcellularLocation>
        <location evidence="9">Membrane</location>
        <topology evidence="9">Single-pass type II membrane protein</topology>
    </subcellularLocation>
</comment>
<dbReference type="InterPro" id="IPR019758">
    <property type="entry name" value="Pept_S26A_signal_pept_1_CS"/>
</dbReference>
<feature type="active site" evidence="7">
    <location>
        <position position="94"/>
    </location>
</feature>
<keyword evidence="12" id="KW-1185">Reference proteome</keyword>
<dbReference type="GO" id="GO:0004252">
    <property type="term" value="F:serine-type endopeptidase activity"/>
    <property type="evidence" value="ECO:0007669"/>
    <property type="project" value="InterPro"/>
</dbReference>
<feature type="active site" evidence="7">
    <location>
        <position position="54"/>
    </location>
</feature>
<evidence type="ECO:0000256" key="7">
    <source>
        <dbReference type="PIRSR" id="PIRSR600223-1"/>
    </source>
</evidence>
<proteinExistence type="inferred from homology"/>
<comment type="similarity">
    <text evidence="3 9">Belongs to the peptidase S26 family.</text>
</comment>
<comment type="catalytic activity">
    <reaction evidence="1 8">
        <text>Cleavage of hydrophobic, N-terminal signal or leader sequences from secreted and periplasmic proteins.</text>
        <dbReference type="EC" id="3.4.21.89"/>
    </reaction>
</comment>
<dbReference type="InterPro" id="IPR019756">
    <property type="entry name" value="Pept_S26A_signal_pept_1_Ser-AS"/>
</dbReference>
<dbReference type="GO" id="GO:0005886">
    <property type="term" value="C:plasma membrane"/>
    <property type="evidence" value="ECO:0007669"/>
    <property type="project" value="UniProtKB-SubCell"/>
</dbReference>
<evidence type="ECO:0000256" key="9">
    <source>
        <dbReference type="RuleBase" id="RU362042"/>
    </source>
</evidence>
<gene>
    <name evidence="11" type="ORF">SAMN02745168_2301</name>
</gene>
<dbReference type="EMBL" id="FWXW01000006">
    <property type="protein sequence ID" value="SMC75051.1"/>
    <property type="molecule type" value="Genomic_DNA"/>
</dbReference>
<reference evidence="11 12" key="1">
    <citation type="submission" date="2017-04" db="EMBL/GenBank/DDBJ databases">
        <authorList>
            <person name="Afonso C.L."/>
            <person name="Miller P.J."/>
            <person name="Scott M.A."/>
            <person name="Spackman E."/>
            <person name="Goraichik I."/>
            <person name="Dimitrov K.M."/>
            <person name="Suarez D.L."/>
            <person name="Swayne D.E."/>
        </authorList>
    </citation>
    <scope>NUCLEOTIDE SEQUENCE [LARGE SCALE GENOMIC DNA]</scope>
    <source>
        <strain evidence="11 12">DSM 12816</strain>
    </source>
</reference>
<name>A0A1W2BQC4_9FIRM</name>
<dbReference type="InterPro" id="IPR000223">
    <property type="entry name" value="Pept_S26A_signal_pept_1"/>
</dbReference>
<dbReference type="EC" id="3.4.21.89" evidence="4 8"/>
<evidence type="ECO:0000313" key="11">
    <source>
        <dbReference type="EMBL" id="SMC75051.1"/>
    </source>
</evidence>
<dbReference type="Proteomes" id="UP000192790">
    <property type="component" value="Unassembled WGS sequence"/>
</dbReference>
<evidence type="ECO:0000256" key="6">
    <source>
        <dbReference type="ARBA" id="ARBA00022801"/>
    </source>
</evidence>
<organism evidence="11 12">
    <name type="scientific">Papillibacter cinnamivorans DSM 12816</name>
    <dbReference type="NCBI Taxonomy" id="1122930"/>
    <lineage>
        <taxon>Bacteria</taxon>
        <taxon>Bacillati</taxon>
        <taxon>Bacillota</taxon>
        <taxon>Clostridia</taxon>
        <taxon>Eubacteriales</taxon>
        <taxon>Oscillospiraceae</taxon>
        <taxon>Papillibacter</taxon>
    </lineage>
</organism>
<accession>A0A1W2BQC4</accession>
<dbReference type="STRING" id="1122930.SAMN02745168_2301"/>
<feature type="domain" description="Peptidase S26" evidence="10">
    <location>
        <begin position="25"/>
        <end position="181"/>
    </location>
</feature>